<dbReference type="Gene3D" id="1.20.5.170">
    <property type="match status" value="1"/>
</dbReference>
<keyword evidence="3" id="KW-0238">DNA-binding</keyword>
<dbReference type="PANTHER" id="PTHR45764:SF76">
    <property type="entry name" value="OS02G0132500 PROTEIN"/>
    <property type="match status" value="1"/>
</dbReference>
<comment type="caution">
    <text evidence="8">The sequence shown here is derived from an EMBL/GenBank/DDBJ whole genome shotgun (WGS) entry which is preliminary data.</text>
</comment>
<dbReference type="Pfam" id="PF00170">
    <property type="entry name" value="bZIP_1"/>
    <property type="match status" value="1"/>
</dbReference>
<keyword evidence="5" id="KW-0539">Nucleus</keyword>
<reference evidence="8 9" key="1">
    <citation type="journal article" date="2018" name="Proc. Natl. Acad. Sci. U.S.A.">
        <title>Draft genome sequence of Camellia sinensis var. sinensis provides insights into the evolution of the tea genome and tea quality.</title>
        <authorList>
            <person name="Wei C."/>
            <person name="Yang H."/>
            <person name="Wang S."/>
            <person name="Zhao J."/>
            <person name="Liu C."/>
            <person name="Gao L."/>
            <person name="Xia E."/>
            <person name="Lu Y."/>
            <person name="Tai Y."/>
            <person name="She G."/>
            <person name="Sun J."/>
            <person name="Cao H."/>
            <person name="Tong W."/>
            <person name="Gao Q."/>
            <person name="Li Y."/>
            <person name="Deng W."/>
            <person name="Jiang X."/>
            <person name="Wang W."/>
            <person name="Chen Q."/>
            <person name="Zhang S."/>
            <person name="Li H."/>
            <person name="Wu J."/>
            <person name="Wang P."/>
            <person name="Li P."/>
            <person name="Shi C."/>
            <person name="Zheng F."/>
            <person name="Jian J."/>
            <person name="Huang B."/>
            <person name="Shan D."/>
            <person name="Shi M."/>
            <person name="Fang C."/>
            <person name="Yue Y."/>
            <person name="Li F."/>
            <person name="Li D."/>
            <person name="Wei S."/>
            <person name="Han B."/>
            <person name="Jiang C."/>
            <person name="Yin Y."/>
            <person name="Xia T."/>
            <person name="Zhang Z."/>
            <person name="Bennetzen J.L."/>
            <person name="Zhao S."/>
            <person name="Wan X."/>
        </authorList>
    </citation>
    <scope>NUCLEOTIDE SEQUENCE [LARGE SCALE GENOMIC DNA]</scope>
    <source>
        <strain evidence="9">cv. Shuchazao</strain>
        <tissue evidence="8">Leaf</tissue>
    </source>
</reference>
<dbReference type="STRING" id="542762.A0A4S4DKP4"/>
<dbReference type="SUPFAM" id="SSF57959">
    <property type="entry name" value="Leucine zipper domain"/>
    <property type="match status" value="1"/>
</dbReference>
<dbReference type="GO" id="GO:0003700">
    <property type="term" value="F:DNA-binding transcription factor activity"/>
    <property type="evidence" value="ECO:0007669"/>
    <property type="project" value="InterPro"/>
</dbReference>
<gene>
    <name evidence="8" type="ORF">TEA_003390</name>
</gene>
<keyword evidence="9" id="KW-1185">Reference proteome</keyword>
<evidence type="ECO:0000256" key="1">
    <source>
        <dbReference type="ARBA" id="ARBA00004123"/>
    </source>
</evidence>
<comment type="subcellular location">
    <subcellularLocation>
        <location evidence="1">Nucleus</location>
    </subcellularLocation>
</comment>
<dbReference type="InterPro" id="IPR046347">
    <property type="entry name" value="bZIP_sf"/>
</dbReference>
<name>A0A4S4DKP4_CAMSN</name>
<dbReference type="GO" id="GO:0005634">
    <property type="term" value="C:nucleus"/>
    <property type="evidence" value="ECO:0007669"/>
    <property type="project" value="UniProtKB-SubCell"/>
</dbReference>
<evidence type="ECO:0000256" key="3">
    <source>
        <dbReference type="ARBA" id="ARBA00023125"/>
    </source>
</evidence>
<evidence type="ECO:0000256" key="5">
    <source>
        <dbReference type="ARBA" id="ARBA00023242"/>
    </source>
</evidence>
<dbReference type="InterPro" id="IPR004827">
    <property type="entry name" value="bZIP"/>
</dbReference>
<keyword evidence="2" id="KW-0805">Transcription regulation</keyword>
<dbReference type="SMART" id="SM00338">
    <property type="entry name" value="BRLZ"/>
    <property type="match status" value="1"/>
</dbReference>
<evidence type="ECO:0000256" key="2">
    <source>
        <dbReference type="ARBA" id="ARBA00023015"/>
    </source>
</evidence>
<dbReference type="GO" id="GO:0000976">
    <property type="term" value="F:transcription cis-regulatory region binding"/>
    <property type="evidence" value="ECO:0007669"/>
    <property type="project" value="TreeGrafter"/>
</dbReference>
<proteinExistence type="predicted"/>
<keyword evidence="4" id="KW-0804">Transcription</keyword>
<dbReference type="FunFam" id="1.20.5.170:FF:000020">
    <property type="entry name" value="BZIP transcription factor"/>
    <property type="match status" value="1"/>
</dbReference>
<dbReference type="CDD" id="cd14702">
    <property type="entry name" value="bZIP_plant_GBF1"/>
    <property type="match status" value="1"/>
</dbReference>
<dbReference type="EMBL" id="SDRB02011056">
    <property type="protein sequence ID" value="THG03074.1"/>
    <property type="molecule type" value="Genomic_DNA"/>
</dbReference>
<sequence length="162" mass="18435">MASPSGTSSGSSLLQNSGSDENLQSLRDQRKRKRMISNRESARRSRMKKQRHLDDLNSQLAQLRKENNQIITRFNVTTQEFLKIESENSILRAQVAELSHRLQSLNEIICFWNSGNDCFGSEDGFNASDESVDGLSLLNNPLMSYVYLNQQPIMASVDMLQY</sequence>
<dbReference type="PROSITE" id="PS50217">
    <property type="entry name" value="BZIP"/>
    <property type="match status" value="1"/>
</dbReference>
<evidence type="ECO:0000313" key="8">
    <source>
        <dbReference type="EMBL" id="THG03074.1"/>
    </source>
</evidence>
<evidence type="ECO:0000259" key="7">
    <source>
        <dbReference type="PROSITE" id="PS50217"/>
    </source>
</evidence>
<evidence type="ECO:0000313" key="9">
    <source>
        <dbReference type="Proteomes" id="UP000306102"/>
    </source>
</evidence>
<dbReference type="InterPro" id="IPR045314">
    <property type="entry name" value="bZIP_plant_GBF1"/>
</dbReference>
<feature type="domain" description="BZIP" evidence="7">
    <location>
        <begin position="28"/>
        <end position="91"/>
    </location>
</feature>
<feature type="compositionally biased region" description="Low complexity" evidence="6">
    <location>
        <begin position="1"/>
        <end position="19"/>
    </location>
</feature>
<accession>A0A4S4DKP4</accession>
<evidence type="ECO:0000256" key="6">
    <source>
        <dbReference type="SAM" id="MobiDB-lite"/>
    </source>
</evidence>
<dbReference type="Proteomes" id="UP000306102">
    <property type="component" value="Unassembled WGS sequence"/>
</dbReference>
<dbReference type="GO" id="GO:0045893">
    <property type="term" value="P:positive regulation of DNA-templated transcription"/>
    <property type="evidence" value="ECO:0007669"/>
    <property type="project" value="TreeGrafter"/>
</dbReference>
<protein>
    <recommendedName>
        <fullName evidence="7">BZIP domain-containing protein</fullName>
    </recommendedName>
</protein>
<dbReference type="AlphaFoldDB" id="A0A4S4DKP4"/>
<evidence type="ECO:0000256" key="4">
    <source>
        <dbReference type="ARBA" id="ARBA00023163"/>
    </source>
</evidence>
<dbReference type="PANTHER" id="PTHR45764">
    <property type="entry name" value="BZIP TRANSCRIPTION FACTOR 44"/>
    <property type="match status" value="1"/>
</dbReference>
<organism evidence="8 9">
    <name type="scientific">Camellia sinensis var. sinensis</name>
    <name type="common">China tea</name>
    <dbReference type="NCBI Taxonomy" id="542762"/>
    <lineage>
        <taxon>Eukaryota</taxon>
        <taxon>Viridiplantae</taxon>
        <taxon>Streptophyta</taxon>
        <taxon>Embryophyta</taxon>
        <taxon>Tracheophyta</taxon>
        <taxon>Spermatophyta</taxon>
        <taxon>Magnoliopsida</taxon>
        <taxon>eudicotyledons</taxon>
        <taxon>Gunneridae</taxon>
        <taxon>Pentapetalae</taxon>
        <taxon>asterids</taxon>
        <taxon>Ericales</taxon>
        <taxon>Theaceae</taxon>
        <taxon>Camellia</taxon>
    </lineage>
</organism>
<feature type="region of interest" description="Disordered" evidence="6">
    <location>
        <begin position="1"/>
        <end position="53"/>
    </location>
</feature>
<dbReference type="PROSITE" id="PS00036">
    <property type="entry name" value="BZIP_BASIC"/>
    <property type="match status" value="1"/>
</dbReference>
<dbReference type="GO" id="GO:0046982">
    <property type="term" value="F:protein heterodimerization activity"/>
    <property type="evidence" value="ECO:0007669"/>
    <property type="project" value="UniProtKB-ARBA"/>
</dbReference>